<keyword evidence="4" id="KW-0812">Transmembrane</keyword>
<keyword evidence="4" id="KW-0472">Membrane</keyword>
<dbReference type="SUPFAM" id="SSF47473">
    <property type="entry name" value="EF-hand"/>
    <property type="match status" value="3"/>
</dbReference>
<keyword evidence="2" id="KW-0175">Coiled coil</keyword>
<dbReference type="Gene3D" id="1.10.238.10">
    <property type="entry name" value="EF-hand"/>
    <property type="match status" value="3"/>
</dbReference>
<feature type="compositionally biased region" description="Pro residues" evidence="3">
    <location>
        <begin position="878"/>
        <end position="908"/>
    </location>
</feature>
<evidence type="ECO:0000256" key="4">
    <source>
        <dbReference type="SAM" id="Phobius"/>
    </source>
</evidence>
<evidence type="ECO:0000313" key="8">
    <source>
        <dbReference type="Proteomes" id="UP001159042"/>
    </source>
</evidence>
<feature type="coiled-coil region" evidence="2">
    <location>
        <begin position="417"/>
        <end position="577"/>
    </location>
</feature>
<feature type="domain" description="EH" evidence="5">
    <location>
        <begin position="308"/>
        <end position="397"/>
    </location>
</feature>
<protein>
    <recommendedName>
        <fullName evidence="9">Epidermal growth factor receptor substrate 15-like 1</fullName>
    </recommendedName>
</protein>
<sequence length="990" mass="109427">MADVADSLARKGAASEFICLEPALCLSYSTARFLLYNVIIISVCLLSVFHFKVDPNGFGSVGGMEAARFLKRSGLSDVILSKIWDLSDPGGRGCLDKAGMFVALKLVALVQNGKDLNISNVTMDVPPPKIGDIPLPKPTKPPPPKNTPLITSLPPSAVDWSIRATEREKYDKLFESLQPLNGLIPGNKVKNVLMESKLPFETLGKIWDLADQDRDGMLNRHEFVVAMHLVYKALEKYAIPNALPPELMEPVKRKGSTPLVPLINRGVDGIKPEASPITGPITGQSAVAPIKPTQPVQPNISWVVTTDEKAKSDALFIKSDIDKDGFVSGQEIKDVFLQSGVPQPVLAHIWALCDIKQSGKLNNEQFALAMWLVARCLKGIEPPVTLTPEMIPPSFRSVKPADGLVENNNVRYSNPELDMITKDIEELAREKLALETDIAQKEADIKIRNGEIKNLQSELDTLAATLKQLENQKGEAQKRLNDLKSQVSWHTCWVDKLRAQATEQAELVKAQEGELNTKREQLEGLRQEEQVLEKQKADSMKKLDNLTTNLQDTQLCISQAKALITQLEEQTRQMNDAISSCDTAIESGDISQVPDTALRIKPDFRGSEYSKVLMVNGNPTKENGFEVDPFSNTNNESVNKSNSTFTSDPFKNGKFQQCSTREYPFSNKDTFSSDTFKSAFQGSNDGFSSDPFGGSFSSNTGQGDPFNAFGDTRKDSQVSAAEELLGPGQRVYTPVLAGPARTHSFEEIYTIIFESKKQKLLELSRINLRALVGLYTGHYRLRHHMHRIGLEEDAECRLCMEDDETAERVLCTCPAADRTRFSILGKVQLMPEDLDKYSPGKIIDFLRRLELLGEPNKDPFGCDPFAILHAPTRDGSAPPRPASPSPALPPKKSKQPPPRPAPPRPSQPPSAKRNSQPDSFGSDSFGSGGGFADFADFDAKLAGAAKRFDLEENSLHILTFEDLSDGIHFQKNRTWPKLNFGFFRILPELR</sequence>
<dbReference type="GO" id="GO:0016197">
    <property type="term" value="P:endosomal transport"/>
    <property type="evidence" value="ECO:0007669"/>
    <property type="project" value="TreeGrafter"/>
</dbReference>
<dbReference type="Gene3D" id="1.10.287.1490">
    <property type="match status" value="1"/>
</dbReference>
<dbReference type="FunFam" id="1.10.238.10:FF:000271">
    <property type="entry name" value="Epidermal growth factor receptor substrate 15 homolog"/>
    <property type="match status" value="1"/>
</dbReference>
<dbReference type="PROSITE" id="PS50031">
    <property type="entry name" value="EH"/>
    <property type="match status" value="3"/>
</dbReference>
<accession>A0AAV8VC75</accession>
<dbReference type="InterPro" id="IPR011992">
    <property type="entry name" value="EF-hand-dom_pair"/>
</dbReference>
<feature type="compositionally biased region" description="Low complexity" evidence="3">
    <location>
        <begin position="909"/>
        <end position="925"/>
    </location>
</feature>
<dbReference type="PROSITE" id="PS50222">
    <property type="entry name" value="EF_HAND_2"/>
    <property type="match status" value="2"/>
</dbReference>
<organism evidence="7 8">
    <name type="scientific">Exocentrus adspersus</name>
    <dbReference type="NCBI Taxonomy" id="1586481"/>
    <lineage>
        <taxon>Eukaryota</taxon>
        <taxon>Metazoa</taxon>
        <taxon>Ecdysozoa</taxon>
        <taxon>Arthropoda</taxon>
        <taxon>Hexapoda</taxon>
        <taxon>Insecta</taxon>
        <taxon>Pterygota</taxon>
        <taxon>Neoptera</taxon>
        <taxon>Endopterygota</taxon>
        <taxon>Coleoptera</taxon>
        <taxon>Polyphaga</taxon>
        <taxon>Cucujiformia</taxon>
        <taxon>Chrysomeloidea</taxon>
        <taxon>Cerambycidae</taxon>
        <taxon>Lamiinae</taxon>
        <taxon>Acanthocinini</taxon>
        <taxon>Exocentrus</taxon>
    </lineage>
</organism>
<dbReference type="CDD" id="cd00052">
    <property type="entry name" value="EH"/>
    <property type="match status" value="3"/>
</dbReference>
<dbReference type="PANTHER" id="PTHR11216:SF176">
    <property type="entry name" value="EPIDERMAL GROWTH FACTOR RECEPTOR PATHWAY SUBSTRATE CLONE 15, ISOFORM A"/>
    <property type="match status" value="1"/>
</dbReference>
<dbReference type="GO" id="GO:0045296">
    <property type="term" value="F:cadherin binding"/>
    <property type="evidence" value="ECO:0007669"/>
    <property type="project" value="TreeGrafter"/>
</dbReference>
<keyword evidence="1" id="KW-0106">Calcium</keyword>
<keyword evidence="4" id="KW-1133">Transmembrane helix</keyword>
<feature type="domain" description="EF-hand" evidence="6">
    <location>
        <begin position="198"/>
        <end position="233"/>
    </location>
</feature>
<evidence type="ECO:0000256" key="3">
    <source>
        <dbReference type="SAM" id="MobiDB-lite"/>
    </source>
</evidence>
<dbReference type="SMART" id="SM00054">
    <property type="entry name" value="EFh"/>
    <property type="match status" value="2"/>
</dbReference>
<dbReference type="GO" id="GO:0006897">
    <property type="term" value="P:endocytosis"/>
    <property type="evidence" value="ECO:0007669"/>
    <property type="project" value="TreeGrafter"/>
</dbReference>
<feature type="region of interest" description="Disordered" evidence="3">
    <location>
        <begin position="863"/>
        <end position="925"/>
    </location>
</feature>
<dbReference type="Proteomes" id="UP001159042">
    <property type="component" value="Unassembled WGS sequence"/>
</dbReference>
<evidence type="ECO:0000259" key="6">
    <source>
        <dbReference type="PROSITE" id="PS50222"/>
    </source>
</evidence>
<feature type="domain" description="EH" evidence="5">
    <location>
        <begin position="69"/>
        <end position="148"/>
    </location>
</feature>
<dbReference type="PANTHER" id="PTHR11216">
    <property type="entry name" value="EH DOMAIN"/>
    <property type="match status" value="1"/>
</dbReference>
<reference evidence="7 8" key="1">
    <citation type="journal article" date="2023" name="Insect Mol. Biol.">
        <title>Genome sequencing provides insights into the evolution of gene families encoding plant cell wall-degrading enzymes in longhorned beetles.</title>
        <authorList>
            <person name="Shin N.R."/>
            <person name="Okamura Y."/>
            <person name="Kirsch R."/>
            <person name="Pauchet Y."/>
        </authorList>
    </citation>
    <scope>NUCLEOTIDE SEQUENCE [LARGE SCALE GENOMIC DNA]</scope>
    <source>
        <strain evidence="7">EAD_L_NR</strain>
    </source>
</reference>
<dbReference type="InterPro" id="IPR018247">
    <property type="entry name" value="EF_Hand_1_Ca_BS"/>
</dbReference>
<dbReference type="InterPro" id="IPR002048">
    <property type="entry name" value="EF_hand_dom"/>
</dbReference>
<dbReference type="EMBL" id="JANEYG010000166">
    <property type="protein sequence ID" value="KAJ8911718.1"/>
    <property type="molecule type" value="Genomic_DNA"/>
</dbReference>
<feature type="domain" description="EF-hand" evidence="6">
    <location>
        <begin position="307"/>
        <end position="342"/>
    </location>
</feature>
<dbReference type="PROSITE" id="PS00018">
    <property type="entry name" value="EF_HAND_1"/>
    <property type="match status" value="2"/>
</dbReference>
<dbReference type="GO" id="GO:0005509">
    <property type="term" value="F:calcium ion binding"/>
    <property type="evidence" value="ECO:0007669"/>
    <property type="project" value="InterPro"/>
</dbReference>
<feature type="transmembrane region" description="Helical" evidence="4">
    <location>
        <begin position="33"/>
        <end position="51"/>
    </location>
</feature>
<evidence type="ECO:0000256" key="1">
    <source>
        <dbReference type="ARBA" id="ARBA00022837"/>
    </source>
</evidence>
<name>A0AAV8VC75_9CUCU</name>
<keyword evidence="8" id="KW-1185">Reference proteome</keyword>
<evidence type="ECO:0008006" key="9">
    <source>
        <dbReference type="Google" id="ProtNLM"/>
    </source>
</evidence>
<evidence type="ECO:0000256" key="2">
    <source>
        <dbReference type="SAM" id="Coils"/>
    </source>
</evidence>
<proteinExistence type="predicted"/>
<dbReference type="InterPro" id="IPR000261">
    <property type="entry name" value="EH_dom"/>
</dbReference>
<gene>
    <name evidence="7" type="ORF">NQ315_013180</name>
</gene>
<evidence type="ECO:0000259" key="5">
    <source>
        <dbReference type="PROSITE" id="PS50031"/>
    </source>
</evidence>
<dbReference type="AlphaFoldDB" id="A0AAV8VC75"/>
<feature type="domain" description="EH" evidence="5">
    <location>
        <begin position="166"/>
        <end position="254"/>
    </location>
</feature>
<comment type="caution">
    <text evidence="7">The sequence shown here is derived from an EMBL/GenBank/DDBJ whole genome shotgun (WGS) entry which is preliminary data.</text>
</comment>
<dbReference type="Pfam" id="PF12763">
    <property type="entry name" value="EH"/>
    <property type="match status" value="3"/>
</dbReference>
<dbReference type="GO" id="GO:0030132">
    <property type="term" value="C:clathrin coat of coated pit"/>
    <property type="evidence" value="ECO:0007669"/>
    <property type="project" value="TreeGrafter"/>
</dbReference>
<evidence type="ECO:0000313" key="7">
    <source>
        <dbReference type="EMBL" id="KAJ8911718.1"/>
    </source>
</evidence>
<dbReference type="SMART" id="SM00027">
    <property type="entry name" value="EH"/>
    <property type="match status" value="3"/>
</dbReference>